<evidence type="ECO:0000313" key="5">
    <source>
        <dbReference type="EMBL" id="SET18060.1"/>
    </source>
</evidence>
<evidence type="ECO:0000256" key="1">
    <source>
        <dbReference type="ARBA" id="ARBA00023002"/>
    </source>
</evidence>
<dbReference type="InterPro" id="IPR015421">
    <property type="entry name" value="PyrdxlP-dep_Trfase_major"/>
</dbReference>
<evidence type="ECO:0000256" key="2">
    <source>
        <dbReference type="SAM" id="MobiDB-lite"/>
    </source>
</evidence>
<evidence type="ECO:0000313" key="4">
    <source>
        <dbReference type="EMBL" id="SDC49033.1"/>
    </source>
</evidence>
<dbReference type="AlphaFoldDB" id="A0A1I0CFE8"/>
<dbReference type="Proteomes" id="UP000199320">
    <property type="component" value="Unassembled WGS sequence"/>
</dbReference>
<dbReference type="InterPro" id="IPR015424">
    <property type="entry name" value="PyrdxlP-dep_Trfase"/>
</dbReference>
<feature type="compositionally biased region" description="Basic and acidic residues" evidence="2">
    <location>
        <begin position="1"/>
        <end position="11"/>
    </location>
</feature>
<dbReference type="Pfam" id="PF02347">
    <property type="entry name" value="GDC-P"/>
    <property type="match status" value="1"/>
</dbReference>
<dbReference type="PANTHER" id="PTHR42806">
    <property type="entry name" value="GLYCINE CLEAVAGE SYSTEM P-PROTEIN"/>
    <property type="match status" value="1"/>
</dbReference>
<evidence type="ECO:0000259" key="3">
    <source>
        <dbReference type="Pfam" id="PF02347"/>
    </source>
</evidence>
<proteinExistence type="predicted"/>
<dbReference type="Gene3D" id="3.40.640.10">
    <property type="entry name" value="Type I PLP-dependent aspartate aminotransferase-like (Major domain)"/>
    <property type="match status" value="1"/>
</dbReference>
<evidence type="ECO:0000313" key="6">
    <source>
        <dbReference type="Proteomes" id="UP000199320"/>
    </source>
</evidence>
<protein>
    <submittedName>
        <fullName evidence="5">Glycine dehydrogenase (Decarboxylating) alpha subunit</fullName>
    </submittedName>
    <submittedName>
        <fullName evidence="4">Glycine dehydrogenase subunit 1</fullName>
    </submittedName>
</protein>
<dbReference type="STRING" id="392421.SAMN04488694_104149"/>
<dbReference type="GO" id="GO:0009116">
    <property type="term" value="P:nucleoside metabolic process"/>
    <property type="evidence" value="ECO:0007669"/>
    <property type="project" value="InterPro"/>
</dbReference>
<dbReference type="InterPro" id="IPR049315">
    <property type="entry name" value="GDC-P_N"/>
</dbReference>
<dbReference type="Proteomes" id="UP000324021">
    <property type="component" value="Unassembled WGS sequence"/>
</dbReference>
<accession>A0A1I0CFE8</accession>
<dbReference type="SUPFAM" id="SSF53383">
    <property type="entry name" value="PLP-dependent transferases"/>
    <property type="match status" value="1"/>
</dbReference>
<reference evidence="5" key="2">
    <citation type="submission" date="2016-10" db="EMBL/GenBank/DDBJ databases">
        <authorList>
            <person name="de Groot N.N."/>
        </authorList>
    </citation>
    <scope>NUCLEOTIDE SEQUENCE [LARGE SCALE GENOMIC DNA]</scope>
    <source>
        <strain evidence="5">CDM_6</strain>
    </source>
</reference>
<name>A0A1I0CFE8_9EURY</name>
<keyword evidence="1" id="KW-0560">Oxidoreductase</keyword>
<gene>
    <name evidence="5" type="ORF">SAMN04488694_104149</name>
    <name evidence="4" type="ORF">SAMN05192552_1004153</name>
</gene>
<dbReference type="Gene3D" id="3.90.1150.10">
    <property type="entry name" value="Aspartate Aminotransferase, domain 1"/>
    <property type="match status" value="1"/>
</dbReference>
<evidence type="ECO:0000313" key="7">
    <source>
        <dbReference type="Proteomes" id="UP000324021"/>
    </source>
</evidence>
<organism evidence="5 6">
    <name type="scientific">Natrinema hispanicum</name>
    <dbReference type="NCBI Taxonomy" id="392421"/>
    <lineage>
        <taxon>Archaea</taxon>
        <taxon>Methanobacteriati</taxon>
        <taxon>Methanobacteriota</taxon>
        <taxon>Stenosarchaea group</taxon>
        <taxon>Halobacteria</taxon>
        <taxon>Halobacteriales</taxon>
        <taxon>Natrialbaceae</taxon>
        <taxon>Natrinema</taxon>
    </lineage>
</organism>
<dbReference type="EMBL" id="FOIC01000004">
    <property type="protein sequence ID" value="SET18060.1"/>
    <property type="molecule type" value="Genomic_DNA"/>
</dbReference>
<reference evidence="6 7" key="1">
    <citation type="submission" date="2016-10" db="EMBL/GenBank/DDBJ databases">
        <authorList>
            <person name="Varghese N."/>
            <person name="Submissions S."/>
        </authorList>
    </citation>
    <scope>NUCLEOTIDE SEQUENCE [LARGE SCALE GENOMIC DNA]</scope>
    <source>
        <strain evidence="4 7">CDM_1</strain>
        <strain evidence="6">CDM_6</strain>
    </source>
</reference>
<sequence length="460" mass="50431">MRGIERRDRSRPPLVMHGSHTTGSPYAPHTAEDRTAMLEAVDAETVEELFDIPAAVRFDGQFDIDARTERETRRLVRSVLGQNDDRTELLGRGHYGYYIPSLVDHLADRSEFLTSYTQYQPEISQGFLQALFEYQSLLVELTGLEIANCSIYDAATALGEAATLADRVRNTSGHRVLVPERMREERKSTLENYVAGTDLVVETYPVDDGNVDLAGLEAAVDEDVVMVYAENPTVRGTIEEQLGAIGDLAADVGAFFALGSDPIALSLLERPADVGADVVVGDASVLGLPTSYGMGLGLFATKEDYLRQVPGRLVGVSEDATDRRAFTLTLQTREQHIRRERATSNICTNQAWVALRTAIHAAVLGPSGMVNLAKRAVTRAEALAERVDDIVGVQAPVHDRRHFREFVAHVDQPASAVAEDLERLGFAVHVVGDHEIQLCVAGVPDEELDRFVEALEEVAR</sequence>
<keyword evidence="6" id="KW-1185">Reference proteome</keyword>
<feature type="region of interest" description="Disordered" evidence="2">
    <location>
        <begin position="1"/>
        <end position="29"/>
    </location>
</feature>
<dbReference type="GO" id="GO:0004375">
    <property type="term" value="F:glycine dehydrogenase (decarboxylating) activity"/>
    <property type="evidence" value="ECO:0007669"/>
    <property type="project" value="InterPro"/>
</dbReference>
<dbReference type="InterPro" id="IPR023010">
    <property type="entry name" value="GcvPA"/>
</dbReference>
<feature type="domain" description="Glycine cleavage system P-protein N-terminal" evidence="3">
    <location>
        <begin position="26"/>
        <end position="438"/>
    </location>
</feature>
<dbReference type="NCBIfam" id="NF001696">
    <property type="entry name" value="PRK00451.1"/>
    <property type="match status" value="1"/>
</dbReference>
<dbReference type="PANTHER" id="PTHR42806:SF1">
    <property type="entry name" value="GLYCINE DEHYDROGENASE (DECARBOXYLATING)"/>
    <property type="match status" value="1"/>
</dbReference>
<dbReference type="InterPro" id="IPR015422">
    <property type="entry name" value="PyrdxlP-dep_Trfase_small"/>
</dbReference>
<dbReference type="EMBL" id="FMZP01000004">
    <property type="protein sequence ID" value="SDC49033.1"/>
    <property type="molecule type" value="Genomic_DNA"/>
</dbReference>